<proteinExistence type="predicted"/>
<protein>
    <submittedName>
        <fullName evidence="1">Uncharacterized protein</fullName>
    </submittedName>
</protein>
<gene>
    <name evidence="1" type="ORF">EM808_08930</name>
</gene>
<evidence type="ECO:0000313" key="2">
    <source>
        <dbReference type="Proteomes" id="UP000288024"/>
    </source>
</evidence>
<dbReference type="EMBL" id="RZTZ01000002">
    <property type="protein sequence ID" value="RVT65722.1"/>
    <property type="molecule type" value="Genomic_DNA"/>
</dbReference>
<organism evidence="1 2">
    <name type="scientific">Niallia taxi</name>
    <dbReference type="NCBI Taxonomy" id="2499688"/>
    <lineage>
        <taxon>Bacteria</taxon>
        <taxon>Bacillati</taxon>
        <taxon>Bacillota</taxon>
        <taxon>Bacilli</taxon>
        <taxon>Bacillales</taxon>
        <taxon>Bacillaceae</taxon>
        <taxon>Niallia</taxon>
    </lineage>
</organism>
<dbReference type="AlphaFoldDB" id="A0A437KFD7"/>
<name>A0A437KFD7_9BACI</name>
<comment type="caution">
    <text evidence="1">The sequence shown here is derived from an EMBL/GenBank/DDBJ whole genome shotgun (WGS) entry which is preliminary data.</text>
</comment>
<accession>A0A437KFD7</accession>
<keyword evidence="2" id="KW-1185">Reference proteome</keyword>
<reference evidence="1 2" key="1">
    <citation type="submission" date="2019-01" db="EMBL/GenBank/DDBJ databases">
        <title>Bacillus sp. M5HDSG1-1, whole genome shotgun sequence.</title>
        <authorList>
            <person name="Tuo L."/>
        </authorList>
    </citation>
    <scope>NUCLEOTIDE SEQUENCE [LARGE SCALE GENOMIC DNA]</scope>
    <source>
        <strain evidence="1 2">M5HDSG1-1</strain>
    </source>
</reference>
<dbReference type="GeneID" id="87618444"/>
<evidence type="ECO:0000313" key="1">
    <source>
        <dbReference type="EMBL" id="RVT65722.1"/>
    </source>
</evidence>
<dbReference type="RefSeq" id="WP_127737936.1">
    <property type="nucleotide sequence ID" value="NZ_CAJCKN010000234.1"/>
</dbReference>
<sequence>MEIKSYSYRKKGSMEFIYDKFAHSRVILYPIKNYYFIKFVKWNSKDPYVTRQDLEEMEELANEEMGTLEFYMQRKGSTLA</sequence>
<dbReference type="Proteomes" id="UP000288024">
    <property type="component" value="Unassembled WGS sequence"/>
</dbReference>